<dbReference type="Proteomes" id="UP000886740">
    <property type="component" value="Unassembled WGS sequence"/>
</dbReference>
<dbReference type="InterPro" id="IPR046228">
    <property type="entry name" value="DUF6261"/>
</dbReference>
<evidence type="ECO:0000313" key="2">
    <source>
        <dbReference type="EMBL" id="HIX75943.1"/>
    </source>
</evidence>
<dbReference type="Pfam" id="PF19775">
    <property type="entry name" value="DUF6261"/>
    <property type="match status" value="1"/>
</dbReference>
<evidence type="ECO:0000313" key="3">
    <source>
        <dbReference type="Proteomes" id="UP000886740"/>
    </source>
</evidence>
<gene>
    <name evidence="2" type="ORF">H9977_13065</name>
</gene>
<feature type="compositionally biased region" description="Polar residues" evidence="1">
    <location>
        <begin position="236"/>
        <end position="245"/>
    </location>
</feature>
<reference evidence="2" key="2">
    <citation type="submission" date="2021-04" db="EMBL/GenBank/DDBJ databases">
        <authorList>
            <person name="Gilroy R."/>
        </authorList>
    </citation>
    <scope>NUCLEOTIDE SEQUENCE</scope>
    <source>
        <strain evidence="2">ChiGjej6B6-14162</strain>
    </source>
</reference>
<sequence>MRSITILLSIALGRLNNAEYLNLMSRLQKLVETATPTAVGLTAEEFDEFKDLVEQLQDRINYTTASDRTALLTTLDSQRDSVLTFLFSTINNSAKMPIEAQSAAGSALARITHPYTSIQSDQDQQETVKIKGLLKDLDTEEAKAHLATLNLTDAVAKLQEINDEYETQSAARARDKEAARMSTESGTNLRKRLDPIFEAIRQITLAESIAKPTDVTAEFILGFNSAIREVNTLYNQRTGKTQSGDGETVLPGTDPETPEEPQEPGGDGGTPGEV</sequence>
<feature type="compositionally biased region" description="Gly residues" evidence="1">
    <location>
        <begin position="265"/>
        <end position="274"/>
    </location>
</feature>
<dbReference type="EMBL" id="DXEL01000087">
    <property type="protein sequence ID" value="HIX75943.1"/>
    <property type="molecule type" value="Genomic_DNA"/>
</dbReference>
<name>A0A9D2BH70_9BACT</name>
<feature type="region of interest" description="Disordered" evidence="1">
    <location>
        <begin position="236"/>
        <end position="274"/>
    </location>
</feature>
<protein>
    <submittedName>
        <fullName evidence="2">Uncharacterized protein</fullName>
    </submittedName>
</protein>
<accession>A0A9D2BH70</accession>
<organism evidence="2 3">
    <name type="scientific">Candidatus Parabacteroides intestinipullorum</name>
    <dbReference type="NCBI Taxonomy" id="2838723"/>
    <lineage>
        <taxon>Bacteria</taxon>
        <taxon>Pseudomonadati</taxon>
        <taxon>Bacteroidota</taxon>
        <taxon>Bacteroidia</taxon>
        <taxon>Bacteroidales</taxon>
        <taxon>Tannerellaceae</taxon>
        <taxon>Parabacteroides</taxon>
    </lineage>
</organism>
<proteinExistence type="predicted"/>
<evidence type="ECO:0000256" key="1">
    <source>
        <dbReference type="SAM" id="MobiDB-lite"/>
    </source>
</evidence>
<comment type="caution">
    <text evidence="2">The sequence shown here is derived from an EMBL/GenBank/DDBJ whole genome shotgun (WGS) entry which is preliminary data.</text>
</comment>
<dbReference type="AlphaFoldDB" id="A0A9D2BH70"/>
<reference evidence="2" key="1">
    <citation type="journal article" date="2021" name="PeerJ">
        <title>Extensive microbial diversity within the chicken gut microbiome revealed by metagenomics and culture.</title>
        <authorList>
            <person name="Gilroy R."/>
            <person name="Ravi A."/>
            <person name="Getino M."/>
            <person name="Pursley I."/>
            <person name="Horton D.L."/>
            <person name="Alikhan N.F."/>
            <person name="Baker D."/>
            <person name="Gharbi K."/>
            <person name="Hall N."/>
            <person name="Watson M."/>
            <person name="Adriaenssens E.M."/>
            <person name="Foster-Nyarko E."/>
            <person name="Jarju S."/>
            <person name="Secka A."/>
            <person name="Antonio M."/>
            <person name="Oren A."/>
            <person name="Chaudhuri R.R."/>
            <person name="La Ragione R."/>
            <person name="Hildebrand F."/>
            <person name="Pallen M.J."/>
        </authorList>
    </citation>
    <scope>NUCLEOTIDE SEQUENCE</scope>
    <source>
        <strain evidence="2">ChiGjej6B6-14162</strain>
    </source>
</reference>